<evidence type="ECO:0000256" key="3">
    <source>
        <dbReference type="ARBA" id="ARBA00022827"/>
    </source>
</evidence>
<gene>
    <name evidence="7" type="ORF">N7509_004191</name>
</gene>
<dbReference type="AlphaFoldDB" id="A0A9X0BC30"/>
<dbReference type="Proteomes" id="UP001147747">
    <property type="component" value="Unassembled WGS sequence"/>
</dbReference>
<keyword evidence="3" id="KW-0274">FAD</keyword>
<dbReference type="PANTHER" id="PTHR47178:SF6">
    <property type="entry name" value="FAD-BINDING DOMAIN-CONTAINING PROTEIN"/>
    <property type="match status" value="1"/>
</dbReference>
<reference evidence="7" key="2">
    <citation type="journal article" date="2023" name="IMA Fungus">
        <title>Comparative genomic study of the Penicillium genus elucidates a diverse pangenome and 15 lateral gene transfer events.</title>
        <authorList>
            <person name="Petersen C."/>
            <person name="Sorensen T."/>
            <person name="Nielsen M.R."/>
            <person name="Sondergaard T.E."/>
            <person name="Sorensen J.L."/>
            <person name="Fitzpatrick D.A."/>
            <person name="Frisvad J.C."/>
            <person name="Nielsen K.L."/>
        </authorList>
    </citation>
    <scope>NUCLEOTIDE SEQUENCE</scope>
    <source>
        <strain evidence="7">IBT 29677</strain>
    </source>
</reference>
<sequence>MASQDKPHVLIIGAGLGGLVLAQALRKQGISFQVFEKTSDSRFQGWAIGIHSIIDDLLEHFSSDMPPINLTDIFLPLSLPAQMIFYGSNEVEPRYGVQDAGSKAVIRCNRQRLRSWLATNIHINFGSAATTLEEIPGNRVRVNFENGSSAIGDILVGADGVNSAIRQYLVQPDPVHVLPIATVVGEVVLSGKEFEKQLELGYSGYVAHDANSQDEGSGRIFVGLNSVNADGKSGNYYWSVSYIDPAASNLPHWTSYANKARRYELALEKTSHLKSEFTEIIRQTGVQGVSDIQMCLRELELQDLPTGRVTLLGDAAHCMTPFRGEGGVQAMRDALHLSKAITLIVKNTDGGNELNSVMGEYQKEMLSRGGTAVRLSRNEWTKVSQEERSSWGTRRSIIPSKKVLLSEIPWAN</sequence>
<keyword evidence="8" id="KW-1185">Reference proteome</keyword>
<dbReference type="EMBL" id="JAPZBU010000005">
    <property type="protein sequence ID" value="KAJ5404320.1"/>
    <property type="molecule type" value="Genomic_DNA"/>
</dbReference>
<protein>
    <submittedName>
        <fullName evidence="7">FAD-dependent urate hydroxylase</fullName>
    </submittedName>
</protein>
<dbReference type="RefSeq" id="XP_056491562.1">
    <property type="nucleotide sequence ID" value="XM_056628828.1"/>
</dbReference>
<evidence type="ECO:0000256" key="4">
    <source>
        <dbReference type="ARBA" id="ARBA00023002"/>
    </source>
</evidence>
<dbReference type="PANTHER" id="PTHR47178">
    <property type="entry name" value="MONOOXYGENASE, FAD-BINDING"/>
    <property type="match status" value="1"/>
</dbReference>
<dbReference type="SUPFAM" id="SSF51905">
    <property type="entry name" value="FAD/NAD(P)-binding domain"/>
    <property type="match status" value="1"/>
</dbReference>
<reference evidence="7" key="1">
    <citation type="submission" date="2022-12" db="EMBL/GenBank/DDBJ databases">
        <authorList>
            <person name="Petersen C."/>
        </authorList>
    </citation>
    <scope>NUCLEOTIDE SEQUENCE</scope>
    <source>
        <strain evidence="7">IBT 29677</strain>
    </source>
</reference>
<proteinExistence type="predicted"/>
<dbReference type="OrthoDB" id="47494at2759"/>
<keyword evidence="5" id="KW-0503">Monooxygenase</keyword>
<evidence type="ECO:0000259" key="6">
    <source>
        <dbReference type="Pfam" id="PF01494"/>
    </source>
</evidence>
<dbReference type="GO" id="GO:0004497">
    <property type="term" value="F:monooxygenase activity"/>
    <property type="evidence" value="ECO:0007669"/>
    <property type="project" value="UniProtKB-KW"/>
</dbReference>
<evidence type="ECO:0000313" key="8">
    <source>
        <dbReference type="Proteomes" id="UP001147747"/>
    </source>
</evidence>
<feature type="domain" description="FAD-binding" evidence="6">
    <location>
        <begin position="8"/>
        <end position="354"/>
    </location>
</feature>
<keyword evidence="2" id="KW-0285">Flavoprotein</keyword>
<comment type="caution">
    <text evidence="7">The sequence shown here is derived from an EMBL/GenBank/DDBJ whole genome shotgun (WGS) entry which is preliminary data.</text>
</comment>
<evidence type="ECO:0000256" key="1">
    <source>
        <dbReference type="ARBA" id="ARBA00001974"/>
    </source>
</evidence>
<dbReference type="GO" id="GO:0071949">
    <property type="term" value="F:FAD binding"/>
    <property type="evidence" value="ECO:0007669"/>
    <property type="project" value="InterPro"/>
</dbReference>
<dbReference type="InterPro" id="IPR002938">
    <property type="entry name" value="FAD-bd"/>
</dbReference>
<dbReference type="Pfam" id="PF01494">
    <property type="entry name" value="FAD_binding_3"/>
    <property type="match status" value="1"/>
</dbReference>
<evidence type="ECO:0000313" key="7">
    <source>
        <dbReference type="EMBL" id="KAJ5404320.1"/>
    </source>
</evidence>
<organism evidence="7 8">
    <name type="scientific">Penicillium cosmopolitanum</name>
    <dbReference type="NCBI Taxonomy" id="1131564"/>
    <lineage>
        <taxon>Eukaryota</taxon>
        <taxon>Fungi</taxon>
        <taxon>Dikarya</taxon>
        <taxon>Ascomycota</taxon>
        <taxon>Pezizomycotina</taxon>
        <taxon>Eurotiomycetes</taxon>
        <taxon>Eurotiomycetidae</taxon>
        <taxon>Eurotiales</taxon>
        <taxon>Aspergillaceae</taxon>
        <taxon>Penicillium</taxon>
    </lineage>
</organism>
<keyword evidence="4" id="KW-0560">Oxidoreductase</keyword>
<evidence type="ECO:0000256" key="2">
    <source>
        <dbReference type="ARBA" id="ARBA00022630"/>
    </source>
</evidence>
<dbReference type="Gene3D" id="3.50.50.60">
    <property type="entry name" value="FAD/NAD(P)-binding domain"/>
    <property type="match status" value="1"/>
</dbReference>
<dbReference type="PRINTS" id="PR00420">
    <property type="entry name" value="RNGMNOXGNASE"/>
</dbReference>
<accession>A0A9X0BC30</accession>
<dbReference type="InterPro" id="IPR036188">
    <property type="entry name" value="FAD/NAD-bd_sf"/>
</dbReference>
<name>A0A9X0BC30_9EURO</name>
<evidence type="ECO:0000256" key="5">
    <source>
        <dbReference type="ARBA" id="ARBA00023033"/>
    </source>
</evidence>
<dbReference type="GeneID" id="81367808"/>
<comment type="cofactor">
    <cofactor evidence="1">
        <name>FAD</name>
        <dbReference type="ChEBI" id="CHEBI:57692"/>
    </cofactor>
</comment>